<organism evidence="1 2">
    <name type="scientific">Mya arenaria</name>
    <name type="common">Soft-shell clam</name>
    <dbReference type="NCBI Taxonomy" id="6604"/>
    <lineage>
        <taxon>Eukaryota</taxon>
        <taxon>Metazoa</taxon>
        <taxon>Spiralia</taxon>
        <taxon>Lophotrochozoa</taxon>
        <taxon>Mollusca</taxon>
        <taxon>Bivalvia</taxon>
        <taxon>Autobranchia</taxon>
        <taxon>Heteroconchia</taxon>
        <taxon>Euheterodonta</taxon>
        <taxon>Imparidentia</taxon>
        <taxon>Neoheterodontei</taxon>
        <taxon>Myida</taxon>
        <taxon>Myoidea</taxon>
        <taxon>Myidae</taxon>
        <taxon>Mya</taxon>
    </lineage>
</organism>
<keyword evidence="2" id="KW-1185">Reference proteome</keyword>
<proteinExistence type="predicted"/>
<sequence length="250" mass="28907">MYLYTFKVIYQKRYKMIVIWMYVFALFKLTYCSGQFRYAVRNGVYAPTFNYEQDMDLVGNNTLVYYMNKACDIYPETFTNYVAKYFPGLGYSIESINGQTGNWHQDKTYWQIRNDSGPLPLGVSSYVPREGDEIIFNLTIYEEQQSTEHDATTEAPTNMSSAPTYISPGSTIMRSSASVITTTSTPATTTTTTSVAGPKFRYTVLNMMVKPYFSHSVHLRIEDKQPLIYYMEKACDKYPKTFRNPKVHYV</sequence>
<gene>
    <name evidence="1" type="ORF">MAR_031794</name>
</gene>
<reference evidence="1" key="1">
    <citation type="submission" date="2022-11" db="EMBL/GenBank/DDBJ databases">
        <title>Centuries of genome instability and evolution in soft-shell clam transmissible cancer (bioRxiv).</title>
        <authorList>
            <person name="Hart S.F.M."/>
            <person name="Yonemitsu M.A."/>
            <person name="Giersch R.M."/>
            <person name="Beal B.F."/>
            <person name="Arriagada G."/>
            <person name="Davis B.W."/>
            <person name="Ostrander E.A."/>
            <person name="Goff S.P."/>
            <person name="Metzger M.J."/>
        </authorList>
    </citation>
    <scope>NUCLEOTIDE SEQUENCE</scope>
    <source>
        <strain evidence="1">MELC-2E11</strain>
        <tissue evidence="1">Siphon/mantle</tissue>
    </source>
</reference>
<dbReference type="PANTHER" id="PTHR10559">
    <property type="entry name" value="TRANSCOBALAMIN-1/GASTRIC INTRINSIC FACTOR"/>
    <property type="match status" value="1"/>
</dbReference>
<evidence type="ECO:0008006" key="3">
    <source>
        <dbReference type="Google" id="ProtNLM"/>
    </source>
</evidence>
<dbReference type="Proteomes" id="UP001164746">
    <property type="component" value="Chromosome 10"/>
</dbReference>
<name>A0ABY7F5R6_MYAAR</name>
<dbReference type="PANTHER" id="PTHR10559:SF18">
    <property type="entry name" value="TRANSCOBALAMIN II"/>
    <property type="match status" value="1"/>
</dbReference>
<dbReference type="EMBL" id="CP111021">
    <property type="protein sequence ID" value="WAR17200.1"/>
    <property type="molecule type" value="Genomic_DNA"/>
</dbReference>
<protein>
    <recommendedName>
        <fullName evidence="3">DUF4430 domain-containing protein</fullName>
    </recommendedName>
</protein>
<evidence type="ECO:0000313" key="2">
    <source>
        <dbReference type="Proteomes" id="UP001164746"/>
    </source>
</evidence>
<evidence type="ECO:0000313" key="1">
    <source>
        <dbReference type="EMBL" id="WAR17200.1"/>
    </source>
</evidence>
<dbReference type="Gene3D" id="2.170.130.30">
    <property type="match status" value="1"/>
</dbReference>
<dbReference type="InterPro" id="IPR051588">
    <property type="entry name" value="Cobalamin_Transport"/>
</dbReference>
<accession>A0ABY7F5R6</accession>